<accession>A0A1F6WXL7</accession>
<evidence type="ECO:0000313" key="2">
    <source>
        <dbReference type="EMBL" id="OGI86629.1"/>
    </source>
</evidence>
<dbReference type="Proteomes" id="UP000177001">
    <property type="component" value="Unassembled WGS sequence"/>
</dbReference>
<proteinExistence type="predicted"/>
<reference evidence="2 3" key="1">
    <citation type="journal article" date="2016" name="Nat. Commun.">
        <title>Thousands of microbial genomes shed light on interconnected biogeochemical processes in an aquifer system.</title>
        <authorList>
            <person name="Anantharaman K."/>
            <person name="Brown C.T."/>
            <person name="Hug L.A."/>
            <person name="Sharon I."/>
            <person name="Castelle C.J."/>
            <person name="Probst A.J."/>
            <person name="Thomas B.C."/>
            <person name="Singh A."/>
            <person name="Wilkins M.J."/>
            <person name="Karaoz U."/>
            <person name="Brodie E.L."/>
            <person name="Williams K.H."/>
            <person name="Hubbard S.S."/>
            <person name="Banfield J.F."/>
        </authorList>
    </citation>
    <scope>NUCLEOTIDE SEQUENCE [LARGE SCALE GENOMIC DNA]</scope>
</reference>
<comment type="caution">
    <text evidence="2">The sequence shown here is derived from an EMBL/GenBank/DDBJ whole genome shotgun (WGS) entry which is preliminary data.</text>
</comment>
<organism evidence="2 3">
    <name type="scientific">Candidatus Nomurabacteria bacterium RIFCSPLOWO2_01_FULL_36_16</name>
    <dbReference type="NCBI Taxonomy" id="1801767"/>
    <lineage>
        <taxon>Bacteria</taxon>
        <taxon>Candidatus Nomuraibacteriota</taxon>
    </lineage>
</organism>
<sequence>MNMKNQPNNSNNFTTSDFYAAAFLVAKGYKLLGIDKADSRRFHFIFTDEPYRPQLVSAFFAGLVEVNAKAFVTAIKELKSLMYNDAMS</sequence>
<feature type="domain" description="DUF5659" evidence="1">
    <location>
        <begin position="11"/>
        <end position="84"/>
    </location>
</feature>
<dbReference type="InterPro" id="IPR043718">
    <property type="entry name" value="DUF5659"/>
</dbReference>
<dbReference type="Pfam" id="PF18903">
    <property type="entry name" value="DUF5659"/>
    <property type="match status" value="1"/>
</dbReference>
<evidence type="ECO:0000259" key="1">
    <source>
        <dbReference type="Pfam" id="PF18903"/>
    </source>
</evidence>
<dbReference type="AlphaFoldDB" id="A0A1F6WXL7"/>
<gene>
    <name evidence="2" type="ORF">A3A91_02860</name>
</gene>
<name>A0A1F6WXL7_9BACT</name>
<evidence type="ECO:0000313" key="3">
    <source>
        <dbReference type="Proteomes" id="UP000177001"/>
    </source>
</evidence>
<protein>
    <recommendedName>
        <fullName evidence="1">DUF5659 domain-containing protein</fullName>
    </recommendedName>
</protein>
<dbReference type="EMBL" id="MFUR01000013">
    <property type="protein sequence ID" value="OGI86629.1"/>
    <property type="molecule type" value="Genomic_DNA"/>
</dbReference>